<dbReference type="GO" id="GO:0000976">
    <property type="term" value="F:transcription cis-regulatory region binding"/>
    <property type="evidence" value="ECO:0007669"/>
    <property type="project" value="TreeGrafter"/>
</dbReference>
<accession>A0A7T0C0L3</accession>
<evidence type="ECO:0000256" key="3">
    <source>
        <dbReference type="ARBA" id="ARBA00023015"/>
    </source>
</evidence>
<dbReference type="Proteomes" id="UP000594464">
    <property type="component" value="Chromosome"/>
</dbReference>
<dbReference type="AlphaFoldDB" id="A0A7T0C0L3"/>
<proteinExistence type="predicted"/>
<organism evidence="9 10">
    <name type="scientific">Candidatus Nitrohelix vancouverensis</name>
    <dbReference type="NCBI Taxonomy" id="2705534"/>
    <lineage>
        <taxon>Bacteria</taxon>
        <taxon>Pseudomonadati</taxon>
        <taxon>Nitrospinota/Tectimicrobiota group</taxon>
        <taxon>Nitrospinota</taxon>
        <taxon>Nitrospinia</taxon>
        <taxon>Nitrospinales</taxon>
        <taxon>Nitrospinaceae</taxon>
        <taxon>Candidatus Nitrohelix</taxon>
    </lineage>
</organism>
<feature type="domain" description="Response regulatory" evidence="8">
    <location>
        <begin position="88"/>
        <end position="204"/>
    </location>
</feature>
<dbReference type="Pfam" id="PF00072">
    <property type="entry name" value="Response_reg"/>
    <property type="match status" value="1"/>
</dbReference>
<evidence type="ECO:0000256" key="5">
    <source>
        <dbReference type="ARBA" id="ARBA00023163"/>
    </source>
</evidence>
<dbReference type="PANTHER" id="PTHR48111:SF1">
    <property type="entry name" value="TWO-COMPONENT RESPONSE REGULATOR ORR33"/>
    <property type="match status" value="1"/>
</dbReference>
<dbReference type="PANTHER" id="PTHR48111">
    <property type="entry name" value="REGULATOR OF RPOS"/>
    <property type="match status" value="1"/>
</dbReference>
<evidence type="ECO:0000256" key="7">
    <source>
        <dbReference type="SAM" id="MobiDB-lite"/>
    </source>
</evidence>
<sequence length="210" mass="23758">MMGNPLKTVLLMRGGKIEKDFPAKSLILGIQNGELSRKDKISEDGERWISLGKHTQLKQYFITKQADTDSESPKTDSDSDSIKPRAEKILVVEDEPPLFKLLEYSLKKAGYNIVWAKDGEEALRFVKSENPDLVITDIMMPYINGLQVLERVKNDPETCDIPFIILSSKALSQDIVKGLELGGDDYITKPFNPDEMLLRIKMTLKRSGRK</sequence>
<evidence type="ECO:0000313" key="10">
    <source>
        <dbReference type="Proteomes" id="UP000594464"/>
    </source>
</evidence>
<dbReference type="InterPro" id="IPR001789">
    <property type="entry name" value="Sig_transdc_resp-reg_receiver"/>
</dbReference>
<evidence type="ECO:0000259" key="8">
    <source>
        <dbReference type="PROSITE" id="PS50110"/>
    </source>
</evidence>
<protein>
    <submittedName>
        <fullName evidence="9">Response regulator</fullName>
    </submittedName>
</protein>
<dbReference type="Gene3D" id="3.40.50.2300">
    <property type="match status" value="1"/>
</dbReference>
<keyword evidence="2" id="KW-0902">Two-component regulatory system</keyword>
<dbReference type="GO" id="GO:0032993">
    <property type="term" value="C:protein-DNA complex"/>
    <property type="evidence" value="ECO:0007669"/>
    <property type="project" value="TreeGrafter"/>
</dbReference>
<dbReference type="SUPFAM" id="SSF52172">
    <property type="entry name" value="CheY-like"/>
    <property type="match status" value="1"/>
</dbReference>
<dbReference type="GO" id="GO:0006355">
    <property type="term" value="P:regulation of DNA-templated transcription"/>
    <property type="evidence" value="ECO:0007669"/>
    <property type="project" value="TreeGrafter"/>
</dbReference>
<gene>
    <name evidence="9" type="ORF">G3M78_02620</name>
</gene>
<feature type="region of interest" description="Disordered" evidence="7">
    <location>
        <begin position="63"/>
        <end position="82"/>
    </location>
</feature>
<feature type="modified residue" description="4-aspartylphosphate" evidence="6">
    <location>
        <position position="137"/>
    </location>
</feature>
<dbReference type="GO" id="GO:0005829">
    <property type="term" value="C:cytosol"/>
    <property type="evidence" value="ECO:0007669"/>
    <property type="project" value="TreeGrafter"/>
</dbReference>
<dbReference type="SMART" id="SM00448">
    <property type="entry name" value="REC"/>
    <property type="match status" value="1"/>
</dbReference>
<dbReference type="GO" id="GO:0000156">
    <property type="term" value="F:phosphorelay response regulator activity"/>
    <property type="evidence" value="ECO:0007669"/>
    <property type="project" value="TreeGrafter"/>
</dbReference>
<keyword evidence="1 6" id="KW-0597">Phosphoprotein</keyword>
<evidence type="ECO:0000256" key="2">
    <source>
        <dbReference type="ARBA" id="ARBA00023012"/>
    </source>
</evidence>
<dbReference type="PROSITE" id="PS50110">
    <property type="entry name" value="RESPONSE_REGULATORY"/>
    <property type="match status" value="1"/>
</dbReference>
<keyword evidence="3" id="KW-0805">Transcription regulation</keyword>
<keyword evidence="4" id="KW-0238">DNA-binding</keyword>
<reference evidence="10" key="1">
    <citation type="submission" date="2020-02" db="EMBL/GenBank/DDBJ databases">
        <title>Genomic and physiological characterization of two novel Nitrospinaceae genera.</title>
        <authorList>
            <person name="Mueller A.J."/>
            <person name="Jung M.-Y."/>
            <person name="Strachan C.R."/>
            <person name="Herbold C.W."/>
            <person name="Kirkegaard R.H."/>
            <person name="Daims H."/>
        </authorList>
    </citation>
    <scope>NUCLEOTIDE SEQUENCE [LARGE SCALE GENOMIC DNA]</scope>
</reference>
<evidence type="ECO:0000256" key="6">
    <source>
        <dbReference type="PROSITE-ProRule" id="PRU00169"/>
    </source>
</evidence>
<evidence type="ECO:0000256" key="4">
    <source>
        <dbReference type="ARBA" id="ARBA00023125"/>
    </source>
</evidence>
<evidence type="ECO:0000313" key="9">
    <source>
        <dbReference type="EMBL" id="QPJ64348.1"/>
    </source>
</evidence>
<dbReference type="EMBL" id="CP048620">
    <property type="protein sequence ID" value="QPJ64348.1"/>
    <property type="molecule type" value="Genomic_DNA"/>
</dbReference>
<dbReference type="KEGG" id="nva:G3M78_02620"/>
<keyword evidence="5" id="KW-0804">Transcription</keyword>
<feature type="compositionally biased region" description="Basic and acidic residues" evidence="7">
    <location>
        <begin position="71"/>
        <end position="82"/>
    </location>
</feature>
<evidence type="ECO:0000256" key="1">
    <source>
        <dbReference type="ARBA" id="ARBA00022553"/>
    </source>
</evidence>
<name>A0A7T0C0L3_9BACT</name>
<dbReference type="InterPro" id="IPR011006">
    <property type="entry name" value="CheY-like_superfamily"/>
</dbReference>
<dbReference type="InterPro" id="IPR039420">
    <property type="entry name" value="WalR-like"/>
</dbReference>